<name>A0A8S5N4V5_9CAUD</name>
<protein>
    <submittedName>
        <fullName evidence="2">Protein translocase subunit SecA, Protein, SecY, Translocation, Cryo-EM, PROTEIN</fullName>
    </submittedName>
</protein>
<accession>A0A8S5N4V5</accession>
<keyword evidence="1" id="KW-0812">Transmembrane</keyword>
<keyword evidence="1" id="KW-0472">Membrane</keyword>
<dbReference type="EMBL" id="BK015055">
    <property type="protein sequence ID" value="DAD89195.1"/>
    <property type="molecule type" value="Genomic_DNA"/>
</dbReference>
<sequence>MGKRELKKTQPKINWPQTLFDFLLSLLVGVLLLLIDKYLI</sequence>
<reference evidence="2" key="1">
    <citation type="journal article" date="2021" name="Proc. Natl. Acad. Sci. U.S.A.">
        <title>A Catalog of Tens of Thousands of Viruses from Human Metagenomes Reveals Hidden Associations with Chronic Diseases.</title>
        <authorList>
            <person name="Tisza M.J."/>
            <person name="Buck C.B."/>
        </authorList>
    </citation>
    <scope>NUCLEOTIDE SEQUENCE</scope>
    <source>
        <strain evidence="2">Ct5Px37</strain>
    </source>
</reference>
<proteinExistence type="predicted"/>
<evidence type="ECO:0000313" key="2">
    <source>
        <dbReference type="EMBL" id="DAD89195.1"/>
    </source>
</evidence>
<feature type="transmembrane region" description="Helical" evidence="1">
    <location>
        <begin position="20"/>
        <end position="39"/>
    </location>
</feature>
<organism evidence="2">
    <name type="scientific">Siphoviridae sp. ct5Px37</name>
    <dbReference type="NCBI Taxonomy" id="2826293"/>
    <lineage>
        <taxon>Viruses</taxon>
        <taxon>Duplodnaviria</taxon>
        <taxon>Heunggongvirae</taxon>
        <taxon>Uroviricota</taxon>
        <taxon>Caudoviricetes</taxon>
    </lineage>
</organism>
<evidence type="ECO:0000256" key="1">
    <source>
        <dbReference type="SAM" id="Phobius"/>
    </source>
</evidence>
<keyword evidence="1" id="KW-1133">Transmembrane helix</keyword>